<protein>
    <submittedName>
        <fullName evidence="1">Uncharacterized protein</fullName>
    </submittedName>
</protein>
<evidence type="ECO:0000313" key="1">
    <source>
        <dbReference type="EMBL" id="VVE29340.1"/>
    </source>
</evidence>
<dbReference type="RefSeq" id="WP_150590663.1">
    <property type="nucleotide sequence ID" value="NZ_CABPSH010000010.1"/>
</dbReference>
<gene>
    <name evidence="1" type="ORF">PEP31012_03585</name>
</gene>
<reference evidence="1 2" key="1">
    <citation type="submission" date="2019-08" db="EMBL/GenBank/DDBJ databases">
        <authorList>
            <person name="Peeters C."/>
        </authorList>
    </citation>
    <scope>NUCLEOTIDE SEQUENCE [LARGE SCALE GENOMIC DNA]</scope>
    <source>
        <strain evidence="1 2">LMG 31012</strain>
    </source>
</reference>
<dbReference type="OrthoDB" id="9804828at2"/>
<dbReference type="Proteomes" id="UP000400981">
    <property type="component" value="Unassembled WGS sequence"/>
</dbReference>
<evidence type="ECO:0000313" key="2">
    <source>
        <dbReference type="Proteomes" id="UP000400981"/>
    </source>
</evidence>
<dbReference type="EMBL" id="CABPSH010000010">
    <property type="protein sequence ID" value="VVE29340.1"/>
    <property type="molecule type" value="Genomic_DNA"/>
</dbReference>
<keyword evidence="2" id="KW-1185">Reference proteome</keyword>
<proteinExistence type="predicted"/>
<accession>A0A5E4WYW8</accession>
<organism evidence="1 2">
    <name type="scientific">Pandoraea eparura</name>
    <dbReference type="NCBI Taxonomy" id="2508291"/>
    <lineage>
        <taxon>Bacteria</taxon>
        <taxon>Pseudomonadati</taxon>
        <taxon>Pseudomonadota</taxon>
        <taxon>Betaproteobacteria</taxon>
        <taxon>Burkholderiales</taxon>
        <taxon>Burkholderiaceae</taxon>
        <taxon>Pandoraea</taxon>
    </lineage>
</organism>
<sequence length="73" mass="8049">MTINFDNETIEIPCSGCGKKFQETIRRIKGDPRLTCSACGTVNAVDADQFRKVEQAIKKSMDDLGKALGKLDK</sequence>
<dbReference type="AlphaFoldDB" id="A0A5E4WYW8"/>
<name>A0A5E4WYW8_9BURK</name>